<reference evidence="1 2" key="1">
    <citation type="submission" date="2020-08" db="EMBL/GenBank/DDBJ databases">
        <title>Complete Genome Sequence of Effusibacillus dendaii Strain skT53, Isolated from Farmland soil.</title>
        <authorList>
            <person name="Konishi T."/>
            <person name="Kawasaki H."/>
        </authorList>
    </citation>
    <scope>NUCLEOTIDE SEQUENCE [LARGE SCALE GENOMIC DNA]</scope>
    <source>
        <strain evidence="2">skT53</strain>
    </source>
</reference>
<dbReference type="SUPFAM" id="SSF54909">
    <property type="entry name" value="Dimeric alpha+beta barrel"/>
    <property type="match status" value="1"/>
</dbReference>
<dbReference type="InterPro" id="IPR011008">
    <property type="entry name" value="Dimeric_a/b-barrel"/>
</dbReference>
<dbReference type="EMBL" id="AP023366">
    <property type="protein sequence ID" value="BCJ85976.1"/>
    <property type="molecule type" value="Genomic_DNA"/>
</dbReference>
<evidence type="ECO:0000313" key="2">
    <source>
        <dbReference type="Proteomes" id="UP000593802"/>
    </source>
</evidence>
<gene>
    <name evidence="1" type="ORF">skT53_09610</name>
</gene>
<protein>
    <recommendedName>
        <fullName evidence="3">ABM domain-containing protein</fullName>
    </recommendedName>
</protein>
<accession>A0A7I8DAW5</accession>
<name>A0A7I8DAW5_9BACL</name>
<evidence type="ECO:0000313" key="1">
    <source>
        <dbReference type="EMBL" id="BCJ85976.1"/>
    </source>
</evidence>
<proteinExistence type="predicted"/>
<dbReference type="Gene3D" id="3.30.70.100">
    <property type="match status" value="1"/>
</dbReference>
<sequence length="61" mass="7283">MKDDPSQFLLVEVYQTKEDQAKHRLADHFQKWRVAVQDLIAEPYTNLTYDNIFLDESVLKK</sequence>
<dbReference type="KEGG" id="eff:skT53_09610"/>
<dbReference type="Proteomes" id="UP000593802">
    <property type="component" value="Chromosome"/>
</dbReference>
<evidence type="ECO:0008006" key="3">
    <source>
        <dbReference type="Google" id="ProtNLM"/>
    </source>
</evidence>
<organism evidence="1 2">
    <name type="scientific">Effusibacillus dendaii</name>
    <dbReference type="NCBI Taxonomy" id="2743772"/>
    <lineage>
        <taxon>Bacteria</taxon>
        <taxon>Bacillati</taxon>
        <taxon>Bacillota</taxon>
        <taxon>Bacilli</taxon>
        <taxon>Bacillales</taxon>
        <taxon>Alicyclobacillaceae</taxon>
        <taxon>Effusibacillus</taxon>
    </lineage>
</organism>
<keyword evidence="2" id="KW-1185">Reference proteome</keyword>
<dbReference type="AlphaFoldDB" id="A0A7I8DAW5"/>